<accession>A0A6T9CCQ4</accession>
<organism evidence="1">
    <name type="scientific">Haptolina ericina</name>
    <dbReference type="NCBI Taxonomy" id="156174"/>
    <lineage>
        <taxon>Eukaryota</taxon>
        <taxon>Haptista</taxon>
        <taxon>Haptophyta</taxon>
        <taxon>Prymnesiophyceae</taxon>
        <taxon>Prymnesiales</taxon>
        <taxon>Prymnesiaceae</taxon>
        <taxon>Haptolina</taxon>
    </lineage>
</organism>
<proteinExistence type="predicted"/>
<dbReference type="EMBL" id="HBHX01013308">
    <property type="protein sequence ID" value="CAE0106768.1"/>
    <property type="molecule type" value="Transcribed_RNA"/>
</dbReference>
<name>A0A6T9CCQ4_9EUKA</name>
<dbReference type="Gene3D" id="3.80.10.10">
    <property type="entry name" value="Ribonuclease Inhibitor"/>
    <property type="match status" value="1"/>
</dbReference>
<evidence type="ECO:0008006" key="3">
    <source>
        <dbReference type="Google" id="ProtNLM"/>
    </source>
</evidence>
<dbReference type="InterPro" id="IPR032675">
    <property type="entry name" value="LRR_dom_sf"/>
</dbReference>
<gene>
    <name evidence="1" type="ORF">HERI1096_LOCUS7426</name>
    <name evidence="2" type="ORF">HERI1096_LOCUS7427</name>
</gene>
<sequence length="195" mass="20737">MGVLPAGWDGVTPYGERGWCTFEKAVSQLIKPSVSRGWRQLADPTVRRRVSGYAGTYITAPEPPEAFAARLALKTFTNGKADCELVAALYADTLAAALGAMQYLQYRTCRWGDDEVVHVAAVLPFARRLIELDLAGNPRIGRRGLDALAGAIADRAAPSLKRVVCAQAGSEHAAGLRAACAARGIVVSTVRENGV</sequence>
<protein>
    <recommendedName>
        <fullName evidence="3">Distal membrane arm assembly complex 2-like protein</fullName>
    </recommendedName>
</protein>
<evidence type="ECO:0000313" key="2">
    <source>
        <dbReference type="EMBL" id="CAE0106768.1"/>
    </source>
</evidence>
<evidence type="ECO:0000313" key="1">
    <source>
        <dbReference type="EMBL" id="CAE0106767.1"/>
    </source>
</evidence>
<dbReference type="SUPFAM" id="SSF52047">
    <property type="entry name" value="RNI-like"/>
    <property type="match status" value="1"/>
</dbReference>
<dbReference type="AlphaFoldDB" id="A0A6T9CCQ4"/>
<dbReference type="EMBL" id="HBHX01013307">
    <property type="protein sequence ID" value="CAE0106767.1"/>
    <property type="molecule type" value="Transcribed_RNA"/>
</dbReference>
<reference evidence="1" key="1">
    <citation type="submission" date="2021-01" db="EMBL/GenBank/DDBJ databases">
        <authorList>
            <person name="Corre E."/>
            <person name="Pelletier E."/>
            <person name="Niang G."/>
            <person name="Scheremetjew M."/>
            <person name="Finn R."/>
            <person name="Kale V."/>
            <person name="Holt S."/>
            <person name="Cochrane G."/>
            <person name="Meng A."/>
            <person name="Brown T."/>
            <person name="Cohen L."/>
        </authorList>
    </citation>
    <scope>NUCLEOTIDE SEQUENCE</scope>
    <source>
        <strain evidence="1">CCMP281</strain>
    </source>
</reference>